<sequence>MEDKQLDFNQPFLSVRRTSITVSSGGRENVRKNNDEAVPKLPPLPAYKSELKTDPVRDPGSVPFVWEQTPGRPKPQMHDPKRSSGSGAPKLPPVRALNLDKGSQASSTTRIPASVGRNTRKEIKMEETGSCTSDETDESYVDAAGTLSRTESLFYNCNVSGITGLDAPDLKPSWSFSTDQQTRDFMMDRFLPAAKAVASETSLYSNRKPPVSREQPRLIKEALFEQRRCTTDQNMLISVPCYSQGNEVEDSEDDDDDYDGPRNPSTGVCGLFPRLCLQSSFCLLNPVTGIRKPVQVPNSSVCKTKVQSSNAASCTKVENKNHTNPIYEPRSTDRLQPTGLYAGKDELKSVSNQIRHIRDLREVDGSHQCKSWQNKCASPFPMDFSQSATTEEKRLLGIAKTFKNSGVIRSCSPPNNVRNLQELFANEMNELESECLSPVVEKILYVDSVHAVKPQTSNSVSSDMKILASYKKVVADTLTKPSEIEEKDSRSSVKDFKYLEAVDGRTKVLSGSLESVASGFFSLSDRHFHDGKMDKMDSYGPIKTLEQGLLKSTSPKVDRSVKIDMKSQFDIDAAGNLHGLIHDSILLTRDKVADDGQLSTELSKQESQMHCLPPVPLPPPLPNSPSESWLMRTLPAISSKNFSSTSSLVMHASPKVQAFKKDVGGLKWEHIVKSSNEHGHSRFPEEVLAPIPEA</sequence>
<evidence type="ECO:0000313" key="3">
    <source>
        <dbReference type="Proteomes" id="UP001159364"/>
    </source>
</evidence>
<feature type="region of interest" description="Disordered" evidence="1">
    <location>
        <begin position="19"/>
        <end position="138"/>
    </location>
</feature>
<accession>A0AAV8SAJ8</accession>
<dbReference type="PANTHER" id="PTHR33671:SF2">
    <property type="entry name" value="N-METHYLTRANSFERASE, PUTATIVE (DUF688)-RELATED"/>
    <property type="match status" value="1"/>
</dbReference>
<gene>
    <name evidence="2" type="ORF">K2173_018709</name>
</gene>
<dbReference type="AlphaFoldDB" id="A0AAV8SAJ8"/>
<evidence type="ECO:0000313" key="2">
    <source>
        <dbReference type="EMBL" id="KAJ8749232.1"/>
    </source>
</evidence>
<feature type="compositionally biased region" description="Polar residues" evidence="1">
    <location>
        <begin position="101"/>
        <end position="111"/>
    </location>
</feature>
<protein>
    <submittedName>
        <fullName evidence="2">Uncharacterized protein</fullName>
    </submittedName>
</protein>
<feature type="region of interest" description="Disordered" evidence="1">
    <location>
        <begin position="242"/>
        <end position="264"/>
    </location>
</feature>
<name>A0AAV8SAJ8_9ROSI</name>
<dbReference type="EMBL" id="JAIWQS010000012">
    <property type="protein sequence ID" value="KAJ8749232.1"/>
    <property type="molecule type" value="Genomic_DNA"/>
</dbReference>
<dbReference type="Pfam" id="PF05097">
    <property type="entry name" value="DUF688"/>
    <property type="match status" value="1"/>
</dbReference>
<organism evidence="2 3">
    <name type="scientific">Erythroxylum novogranatense</name>
    <dbReference type="NCBI Taxonomy" id="1862640"/>
    <lineage>
        <taxon>Eukaryota</taxon>
        <taxon>Viridiplantae</taxon>
        <taxon>Streptophyta</taxon>
        <taxon>Embryophyta</taxon>
        <taxon>Tracheophyta</taxon>
        <taxon>Spermatophyta</taxon>
        <taxon>Magnoliopsida</taxon>
        <taxon>eudicotyledons</taxon>
        <taxon>Gunneridae</taxon>
        <taxon>Pentapetalae</taxon>
        <taxon>rosids</taxon>
        <taxon>fabids</taxon>
        <taxon>Malpighiales</taxon>
        <taxon>Erythroxylaceae</taxon>
        <taxon>Erythroxylum</taxon>
    </lineage>
</organism>
<keyword evidence="3" id="KW-1185">Reference proteome</keyword>
<dbReference type="Proteomes" id="UP001159364">
    <property type="component" value="Linkage Group LG12"/>
</dbReference>
<feature type="compositionally biased region" description="Acidic residues" evidence="1">
    <location>
        <begin position="247"/>
        <end position="258"/>
    </location>
</feature>
<proteinExistence type="predicted"/>
<comment type="caution">
    <text evidence="2">The sequence shown here is derived from an EMBL/GenBank/DDBJ whole genome shotgun (WGS) entry which is preliminary data.</text>
</comment>
<evidence type="ECO:0000256" key="1">
    <source>
        <dbReference type="SAM" id="MobiDB-lite"/>
    </source>
</evidence>
<dbReference type="InterPro" id="IPR007789">
    <property type="entry name" value="DUF688"/>
</dbReference>
<dbReference type="PANTHER" id="PTHR33671">
    <property type="entry name" value="N-METHYLTRANSFERASE, PUTATIVE (DUF688)-RELATED"/>
    <property type="match status" value="1"/>
</dbReference>
<reference evidence="2 3" key="1">
    <citation type="submission" date="2021-09" db="EMBL/GenBank/DDBJ databases">
        <title>Genomic insights and catalytic innovation underlie evolution of tropane alkaloids biosynthesis.</title>
        <authorList>
            <person name="Wang Y.-J."/>
            <person name="Tian T."/>
            <person name="Huang J.-P."/>
            <person name="Huang S.-X."/>
        </authorList>
    </citation>
    <scope>NUCLEOTIDE SEQUENCE [LARGE SCALE GENOMIC DNA]</scope>
    <source>
        <strain evidence="2">KIB-2018</strain>
        <tissue evidence="2">Leaf</tissue>
    </source>
</reference>
<feature type="compositionally biased region" description="Basic and acidic residues" evidence="1">
    <location>
        <begin position="28"/>
        <end position="38"/>
    </location>
</feature>